<dbReference type="AlphaFoldDB" id="A0A3N4YS44"/>
<dbReference type="EMBL" id="RKQZ01000001">
    <property type="protein sequence ID" value="RPF22204.1"/>
    <property type="molecule type" value="Genomic_DNA"/>
</dbReference>
<dbReference type="Proteomes" id="UP000280501">
    <property type="component" value="Unassembled WGS sequence"/>
</dbReference>
<evidence type="ECO:0000313" key="3">
    <source>
        <dbReference type="Proteomes" id="UP000280501"/>
    </source>
</evidence>
<protein>
    <submittedName>
        <fullName evidence="2">Uncharacterized protein</fullName>
    </submittedName>
</protein>
<name>A0A3N4YS44_9MICO</name>
<gene>
    <name evidence="2" type="ORF">EDD34_2852</name>
</gene>
<feature type="compositionally biased region" description="Low complexity" evidence="1">
    <location>
        <begin position="18"/>
        <end position="56"/>
    </location>
</feature>
<keyword evidence="3" id="KW-1185">Reference proteome</keyword>
<sequence>MSDGSQTVREPGAEQDVAEPAEGAQQPAAGAEETAGVGAATAERAPAEDGAPGAEPSGERASGGLESLAAERLHALVERGAEKIPGDQGGVVSRFAVALLSFGSAVTERGEKQTSTLATDAVQVFKSLDDDPATQRAAMEKAISDIGSNLVRPEDRGKVLDVAQQAMGLWRSARGTGSDLAKSDSALSLRSLAGLLRNGGDEDGAAQSEDEARKLEGK</sequence>
<organism evidence="2 3">
    <name type="scientific">Myceligenerans xiligouense</name>
    <dbReference type="NCBI Taxonomy" id="253184"/>
    <lineage>
        <taxon>Bacteria</taxon>
        <taxon>Bacillati</taxon>
        <taxon>Actinomycetota</taxon>
        <taxon>Actinomycetes</taxon>
        <taxon>Micrococcales</taxon>
        <taxon>Promicromonosporaceae</taxon>
        <taxon>Myceligenerans</taxon>
    </lineage>
</organism>
<reference evidence="2 3" key="1">
    <citation type="submission" date="2018-11" db="EMBL/GenBank/DDBJ databases">
        <title>Sequencing the genomes of 1000 actinobacteria strains.</title>
        <authorList>
            <person name="Klenk H.-P."/>
        </authorList>
    </citation>
    <scope>NUCLEOTIDE SEQUENCE [LARGE SCALE GENOMIC DNA]</scope>
    <source>
        <strain evidence="2 3">DSM 15700</strain>
    </source>
</reference>
<evidence type="ECO:0000313" key="2">
    <source>
        <dbReference type="EMBL" id="RPF22204.1"/>
    </source>
</evidence>
<dbReference type="RefSeq" id="WP_123815156.1">
    <property type="nucleotide sequence ID" value="NZ_RKQZ01000001.1"/>
</dbReference>
<accession>A0A3N4YS44</accession>
<proteinExistence type="predicted"/>
<feature type="region of interest" description="Disordered" evidence="1">
    <location>
        <begin position="1"/>
        <end position="67"/>
    </location>
</feature>
<comment type="caution">
    <text evidence="2">The sequence shown here is derived from an EMBL/GenBank/DDBJ whole genome shotgun (WGS) entry which is preliminary data.</text>
</comment>
<feature type="region of interest" description="Disordered" evidence="1">
    <location>
        <begin position="196"/>
        <end position="218"/>
    </location>
</feature>
<evidence type="ECO:0000256" key="1">
    <source>
        <dbReference type="SAM" id="MobiDB-lite"/>
    </source>
</evidence>